<name>A0ABQ0E341_9PORP</name>
<sequence length="226" mass="25942">MSKIGDNIQAIQKALPESVRLIVVTKFHPEEALMEAYEAGARDFGENHVQELVPKAEHLPKDIRWHFVGNLQRNKVKRIIPFVSLIHSVDSKRLFDEVLKRAEEAQRVVDILLEVHIGGEETKEGIAPSELDELTKECVEAIKERPFVRIRGLMGMASHTDDKEQIRREFARLKRLFEQQKSHYFTSEESLFDTLSMGMSNDWPIAVEEGSTMIRVGTAIMGERNY</sequence>
<dbReference type="Gene3D" id="3.20.20.10">
    <property type="entry name" value="Alanine racemase"/>
    <property type="match status" value="1"/>
</dbReference>
<evidence type="ECO:0000256" key="1">
    <source>
        <dbReference type="ARBA" id="ARBA00022898"/>
    </source>
</evidence>
<keyword evidence="6" id="KW-1185">Reference proteome</keyword>
<organism evidence="5 6">
    <name type="scientific">Porphyromonas miyakawae</name>
    <dbReference type="NCBI Taxonomy" id="3137470"/>
    <lineage>
        <taxon>Bacteria</taxon>
        <taxon>Pseudomonadati</taxon>
        <taxon>Bacteroidota</taxon>
        <taxon>Bacteroidia</taxon>
        <taxon>Bacteroidales</taxon>
        <taxon>Porphyromonadaceae</taxon>
        <taxon>Porphyromonas</taxon>
    </lineage>
</organism>
<evidence type="ECO:0000313" key="5">
    <source>
        <dbReference type="EMBL" id="GAB1252073.1"/>
    </source>
</evidence>
<reference evidence="5 6" key="1">
    <citation type="journal article" date="2025" name="Int. J. Syst. Evol. Microbiol.">
        <title>Desulfovibrio falkowii sp. nov., Porphyromonas miyakawae sp. nov., Mediterraneibacter flintii sp. nov. and Owariibacterium komagatae gen. nov., sp. nov., isolated from human faeces.</title>
        <authorList>
            <person name="Hamaguchi T."/>
            <person name="Ohara M."/>
            <person name="Hisatomi A."/>
            <person name="Sekiguchi K."/>
            <person name="Takeda J.I."/>
            <person name="Ueyama J."/>
            <person name="Ito M."/>
            <person name="Nishiwaki H."/>
            <person name="Ogi T."/>
            <person name="Hirayama M."/>
            <person name="Ohkuma M."/>
            <person name="Sakamoto M."/>
            <person name="Ohno K."/>
        </authorList>
    </citation>
    <scope>NUCLEOTIDE SEQUENCE [LARGE SCALE GENOMIC DNA]</scope>
    <source>
        <strain evidence="5 6">13CB11C</strain>
    </source>
</reference>
<dbReference type="Proteomes" id="UP001628220">
    <property type="component" value="Unassembled WGS sequence"/>
</dbReference>
<dbReference type="Pfam" id="PF01168">
    <property type="entry name" value="Ala_racemase_N"/>
    <property type="match status" value="1"/>
</dbReference>
<dbReference type="PANTHER" id="PTHR10146">
    <property type="entry name" value="PROLINE SYNTHETASE CO-TRANSCRIBED BACTERIAL HOMOLOG PROTEIN"/>
    <property type="match status" value="1"/>
</dbReference>
<proteinExistence type="inferred from homology"/>
<dbReference type="InterPro" id="IPR011078">
    <property type="entry name" value="PyrdxlP_homeostasis"/>
</dbReference>
<comment type="function">
    <text evidence="2">Pyridoxal 5'-phosphate (PLP)-binding protein, which is involved in PLP homeostasis.</text>
</comment>
<feature type="modified residue" description="N6-(pyridoxal phosphate)lysine" evidence="2">
    <location>
        <position position="26"/>
    </location>
</feature>
<dbReference type="PROSITE" id="PS01211">
    <property type="entry name" value="UPF0001"/>
    <property type="match status" value="1"/>
</dbReference>
<dbReference type="HAMAP" id="MF_02087">
    <property type="entry name" value="PLP_homeostasis"/>
    <property type="match status" value="1"/>
</dbReference>
<dbReference type="NCBIfam" id="TIGR00044">
    <property type="entry name" value="YggS family pyridoxal phosphate-dependent enzyme"/>
    <property type="match status" value="1"/>
</dbReference>
<dbReference type="PANTHER" id="PTHR10146:SF14">
    <property type="entry name" value="PYRIDOXAL PHOSPHATE HOMEOSTASIS PROTEIN"/>
    <property type="match status" value="1"/>
</dbReference>
<dbReference type="InterPro" id="IPR029066">
    <property type="entry name" value="PLP-binding_barrel"/>
</dbReference>
<dbReference type="SUPFAM" id="SSF51419">
    <property type="entry name" value="PLP-binding barrel"/>
    <property type="match status" value="1"/>
</dbReference>
<protein>
    <recommendedName>
        <fullName evidence="2">Pyridoxal phosphate homeostasis protein</fullName>
        <shortName evidence="2">PLP homeostasis protein</shortName>
    </recommendedName>
</protein>
<evidence type="ECO:0000313" key="6">
    <source>
        <dbReference type="Proteomes" id="UP001628220"/>
    </source>
</evidence>
<dbReference type="RefSeq" id="WP_411915844.1">
    <property type="nucleotide sequence ID" value="NZ_BAAFSF010000004.1"/>
</dbReference>
<evidence type="ECO:0000259" key="4">
    <source>
        <dbReference type="Pfam" id="PF01168"/>
    </source>
</evidence>
<evidence type="ECO:0000256" key="2">
    <source>
        <dbReference type="HAMAP-Rule" id="MF_02087"/>
    </source>
</evidence>
<dbReference type="InterPro" id="IPR001608">
    <property type="entry name" value="Ala_racemase_N"/>
</dbReference>
<evidence type="ECO:0000256" key="3">
    <source>
        <dbReference type="RuleBase" id="RU004514"/>
    </source>
</evidence>
<gene>
    <name evidence="5" type="ORF">Tsumi_11790</name>
</gene>
<keyword evidence="1 2" id="KW-0663">Pyridoxal phosphate</keyword>
<feature type="domain" description="Alanine racemase N-terminal" evidence="4">
    <location>
        <begin position="3"/>
        <end position="223"/>
    </location>
</feature>
<dbReference type="PIRSF" id="PIRSF004848">
    <property type="entry name" value="YBL036c_PLPDEIII"/>
    <property type="match status" value="1"/>
</dbReference>
<comment type="similarity">
    <text evidence="2 3">Belongs to the pyridoxal phosphate-binding protein YggS/PROSC family.</text>
</comment>
<comment type="caution">
    <text evidence="5">The sequence shown here is derived from an EMBL/GenBank/DDBJ whole genome shotgun (WGS) entry which is preliminary data.</text>
</comment>
<accession>A0ABQ0E341</accession>
<dbReference type="CDD" id="cd00635">
    <property type="entry name" value="PLPDE_III_YBL036c_like"/>
    <property type="match status" value="1"/>
</dbReference>
<dbReference type="EMBL" id="BAAFSF010000004">
    <property type="protein sequence ID" value="GAB1252073.1"/>
    <property type="molecule type" value="Genomic_DNA"/>
</dbReference>